<reference evidence="1 2" key="1">
    <citation type="journal article" date="2022" name="Plant J.">
        <title>Chromosome-level genome of Camellia lanceoleosa provides a valuable resource for understanding genome evolution and self-incompatibility.</title>
        <authorList>
            <person name="Gong W."/>
            <person name="Xiao S."/>
            <person name="Wang L."/>
            <person name="Liao Z."/>
            <person name="Chang Y."/>
            <person name="Mo W."/>
            <person name="Hu G."/>
            <person name="Li W."/>
            <person name="Zhao G."/>
            <person name="Zhu H."/>
            <person name="Hu X."/>
            <person name="Ji K."/>
            <person name="Xiang X."/>
            <person name="Song Q."/>
            <person name="Yuan D."/>
            <person name="Jin S."/>
            <person name="Zhang L."/>
        </authorList>
    </citation>
    <scope>NUCLEOTIDE SEQUENCE [LARGE SCALE GENOMIC DNA]</scope>
    <source>
        <strain evidence="1">SQ_2022a</strain>
    </source>
</reference>
<dbReference type="Proteomes" id="UP001060215">
    <property type="component" value="Chromosome 14"/>
</dbReference>
<proteinExistence type="predicted"/>
<organism evidence="1 2">
    <name type="scientific">Camellia lanceoleosa</name>
    <dbReference type="NCBI Taxonomy" id="1840588"/>
    <lineage>
        <taxon>Eukaryota</taxon>
        <taxon>Viridiplantae</taxon>
        <taxon>Streptophyta</taxon>
        <taxon>Embryophyta</taxon>
        <taxon>Tracheophyta</taxon>
        <taxon>Spermatophyta</taxon>
        <taxon>Magnoliopsida</taxon>
        <taxon>eudicotyledons</taxon>
        <taxon>Gunneridae</taxon>
        <taxon>Pentapetalae</taxon>
        <taxon>asterids</taxon>
        <taxon>Ericales</taxon>
        <taxon>Theaceae</taxon>
        <taxon>Camellia</taxon>
    </lineage>
</organism>
<keyword evidence="2" id="KW-1185">Reference proteome</keyword>
<name>A0ACC0FJ82_9ERIC</name>
<gene>
    <name evidence="1" type="ORF">LOK49_LG13G00308</name>
</gene>
<comment type="caution">
    <text evidence="1">The sequence shown here is derived from an EMBL/GenBank/DDBJ whole genome shotgun (WGS) entry which is preliminary data.</text>
</comment>
<accession>A0ACC0FJ82</accession>
<dbReference type="EMBL" id="CM045771">
    <property type="protein sequence ID" value="KAI7988842.1"/>
    <property type="molecule type" value="Genomic_DNA"/>
</dbReference>
<evidence type="ECO:0000313" key="1">
    <source>
        <dbReference type="EMBL" id="KAI7988842.1"/>
    </source>
</evidence>
<evidence type="ECO:0000313" key="2">
    <source>
        <dbReference type="Proteomes" id="UP001060215"/>
    </source>
</evidence>
<sequence length="118" mass="12898">MAITYGIDLELAYIATYARRYGLGQSRGGGRGCGQLADDELVQTWAYGRGSYYGPSQALGERRDDEVAPPLEVIFINSDDDEDSDELDEYFNDPYPNSSDFGSDPSDDDDKPGGVVIP</sequence>
<protein>
    <submittedName>
        <fullName evidence="1">Uncharacterized protein</fullName>
    </submittedName>
</protein>